<feature type="region of interest" description="Disordered" evidence="2">
    <location>
        <begin position="22"/>
        <end position="52"/>
    </location>
</feature>
<name>A0A8J2RN18_9CRUS</name>
<evidence type="ECO:0000256" key="2">
    <source>
        <dbReference type="SAM" id="MobiDB-lite"/>
    </source>
</evidence>
<protein>
    <submittedName>
        <fullName evidence="3">Uncharacterized protein</fullName>
    </submittedName>
</protein>
<feature type="region of interest" description="Disordered" evidence="2">
    <location>
        <begin position="663"/>
        <end position="701"/>
    </location>
</feature>
<comment type="caution">
    <text evidence="3">The sequence shown here is derived from an EMBL/GenBank/DDBJ whole genome shotgun (WGS) entry which is preliminary data.</text>
</comment>
<dbReference type="OrthoDB" id="6352154at2759"/>
<dbReference type="EMBL" id="CAKKLH010000085">
    <property type="protein sequence ID" value="CAH0102538.1"/>
    <property type="molecule type" value="Genomic_DNA"/>
</dbReference>
<reference evidence="3" key="1">
    <citation type="submission" date="2021-11" db="EMBL/GenBank/DDBJ databases">
        <authorList>
            <person name="Schell T."/>
        </authorList>
    </citation>
    <scope>NUCLEOTIDE SEQUENCE</scope>
    <source>
        <strain evidence="3">M5</strain>
    </source>
</reference>
<feature type="coiled-coil region" evidence="1">
    <location>
        <begin position="409"/>
        <end position="519"/>
    </location>
</feature>
<proteinExistence type="predicted"/>
<sequence>MTQRGSSQSFLFKYAPLRLKGVNNQPSNNSKANLSGNQFPYSPRSSRPNANTSINESITTETETSNSESCDLNSSLDNIARLCQRQERRNFEMQAQLESATTEMERLKAQLDVAAGEIEQLQNINEKLSDAHQQLEKELKEVDQIYTDVKTAAADTAQILEDARKDKDSWLSNFEKLLTNHYENREMQLRSKFQQIIDEQEVKFDAVRNEAEQLVIQYHDTVKLRDEIASSREQIKQLNSVNDVKETELNSLREKLMSIQEAVSTYEDVKHSLEILTKERAALQERYTVLEKQHNSTSDALVECTNYRNQLETSINELNKKLEVESKKRSHSVSETQELIQQLTTCQQMLEDKTNKMEDLNNQLSILNERNRDLDKKTREAEDILAGQENSQRLIADLEKHVADLKFQLSEKSVELQYKEKRIEETENALKDMALQSHNLDQLAILEESNRELQRKFDEQSQEVESFLVFRENSLRSKADLEREVAELKCQLMVKSVDIQYKGEQMEAMEKAIDDLTQKSENPERAEPCRPEMNMQRHKDKKELESLKTSLNLKNLELESISDEYEEAQKIIASAERKISDLELTVSLLERRLETEREQASYSNQQPITTATVEPHSLRPILKQTSSNVKQELPLQDKGESAKSSMETLNLLQKANAIAKAAELKRRDSGGSHVSLLMKPSSPSGSSKSLEKRRRLDSTDGLRASSIKMDLRDCVDTDSTVLHNNSGVPTSRFLARTVNVFTESEYPDCDGSI</sequence>
<organism evidence="3 4">
    <name type="scientific">Daphnia galeata</name>
    <dbReference type="NCBI Taxonomy" id="27404"/>
    <lineage>
        <taxon>Eukaryota</taxon>
        <taxon>Metazoa</taxon>
        <taxon>Ecdysozoa</taxon>
        <taxon>Arthropoda</taxon>
        <taxon>Crustacea</taxon>
        <taxon>Branchiopoda</taxon>
        <taxon>Diplostraca</taxon>
        <taxon>Cladocera</taxon>
        <taxon>Anomopoda</taxon>
        <taxon>Daphniidae</taxon>
        <taxon>Daphnia</taxon>
    </lineage>
</organism>
<keyword evidence="4" id="KW-1185">Reference proteome</keyword>
<evidence type="ECO:0000313" key="4">
    <source>
        <dbReference type="Proteomes" id="UP000789390"/>
    </source>
</evidence>
<feature type="compositionally biased region" description="Low complexity" evidence="2">
    <location>
        <begin position="675"/>
        <end position="688"/>
    </location>
</feature>
<feature type="coiled-coil region" evidence="1">
    <location>
        <begin position="83"/>
        <end position="152"/>
    </location>
</feature>
<feature type="coiled-coil region" evidence="1">
    <location>
        <begin position="197"/>
        <end position="384"/>
    </location>
</feature>
<evidence type="ECO:0000256" key="1">
    <source>
        <dbReference type="SAM" id="Coils"/>
    </source>
</evidence>
<accession>A0A8J2RN18</accession>
<dbReference type="AlphaFoldDB" id="A0A8J2RN18"/>
<keyword evidence="1" id="KW-0175">Coiled coil</keyword>
<feature type="region of interest" description="Disordered" evidence="2">
    <location>
        <begin position="596"/>
        <end position="645"/>
    </location>
</feature>
<evidence type="ECO:0000313" key="3">
    <source>
        <dbReference type="EMBL" id="CAH0102538.1"/>
    </source>
</evidence>
<dbReference type="Proteomes" id="UP000789390">
    <property type="component" value="Unassembled WGS sequence"/>
</dbReference>
<feature type="compositionally biased region" description="Polar residues" evidence="2">
    <location>
        <begin position="22"/>
        <end position="50"/>
    </location>
</feature>
<gene>
    <name evidence="3" type="ORF">DGAL_LOCUS4948</name>
</gene>
<feature type="compositionally biased region" description="Polar residues" evidence="2">
    <location>
        <begin position="600"/>
        <end position="612"/>
    </location>
</feature>